<dbReference type="InterPro" id="IPR027417">
    <property type="entry name" value="P-loop_NTPase"/>
</dbReference>
<dbReference type="GO" id="GO:0005524">
    <property type="term" value="F:ATP binding"/>
    <property type="evidence" value="ECO:0007669"/>
    <property type="project" value="UniProtKB-UniRule"/>
</dbReference>
<evidence type="ECO:0000256" key="2">
    <source>
        <dbReference type="ARBA" id="ARBA00022840"/>
    </source>
</evidence>
<accession>A0A7S1CSZ7</accession>
<dbReference type="Gene3D" id="1.10.510.10">
    <property type="entry name" value="Transferase(Phosphotransferase) domain 1"/>
    <property type="match status" value="1"/>
</dbReference>
<dbReference type="FunFam" id="1.10.510.10:FF:000571">
    <property type="entry name" value="Maternal embryonic leucine zipper kinase"/>
    <property type="match status" value="1"/>
</dbReference>
<dbReference type="Pfam" id="PF13469">
    <property type="entry name" value="Sulfotransfer_3"/>
    <property type="match status" value="1"/>
</dbReference>
<dbReference type="PROSITE" id="PS50011">
    <property type="entry name" value="PROTEIN_KINASE_DOM"/>
    <property type="match status" value="1"/>
</dbReference>
<keyword evidence="2 3" id="KW-0067">ATP-binding</keyword>
<dbReference type="Pfam" id="PF00069">
    <property type="entry name" value="Pkinase"/>
    <property type="match status" value="1"/>
</dbReference>
<dbReference type="InterPro" id="IPR008271">
    <property type="entry name" value="Ser/Thr_kinase_AS"/>
</dbReference>
<protein>
    <recommendedName>
        <fullName evidence="4">Protein kinase domain-containing protein</fullName>
    </recommendedName>
</protein>
<feature type="domain" description="Protein kinase" evidence="4">
    <location>
        <begin position="28"/>
        <end position="286"/>
    </location>
</feature>
<dbReference type="Gene3D" id="3.40.50.300">
    <property type="entry name" value="P-loop containing nucleotide triphosphate hydrolases"/>
    <property type="match status" value="1"/>
</dbReference>
<keyword evidence="1 3" id="KW-0547">Nucleotide-binding</keyword>
<dbReference type="InterPro" id="IPR011009">
    <property type="entry name" value="Kinase-like_dom_sf"/>
</dbReference>
<proteinExistence type="predicted"/>
<dbReference type="PANTHER" id="PTHR24347">
    <property type="entry name" value="SERINE/THREONINE-PROTEIN KINASE"/>
    <property type="match status" value="1"/>
</dbReference>
<evidence type="ECO:0000256" key="3">
    <source>
        <dbReference type="PROSITE-ProRule" id="PRU10141"/>
    </source>
</evidence>
<gene>
    <name evidence="5" type="ORF">SMAR1040_LOCUS1542</name>
</gene>
<evidence type="ECO:0000313" key="5">
    <source>
        <dbReference type="EMBL" id="CAD8927595.1"/>
    </source>
</evidence>
<dbReference type="InterPro" id="IPR000719">
    <property type="entry name" value="Prot_kinase_dom"/>
</dbReference>
<organism evidence="5">
    <name type="scientific">Skeletonema marinoi</name>
    <dbReference type="NCBI Taxonomy" id="267567"/>
    <lineage>
        <taxon>Eukaryota</taxon>
        <taxon>Sar</taxon>
        <taxon>Stramenopiles</taxon>
        <taxon>Ochrophyta</taxon>
        <taxon>Bacillariophyta</taxon>
        <taxon>Coscinodiscophyceae</taxon>
        <taxon>Thalassiosirophycidae</taxon>
        <taxon>Thalassiosirales</taxon>
        <taxon>Skeletonemataceae</taxon>
        <taxon>Skeletonema</taxon>
        <taxon>Skeletonema marinoi-dohrnii complex</taxon>
    </lineage>
</organism>
<evidence type="ECO:0000256" key="1">
    <source>
        <dbReference type="ARBA" id="ARBA00022741"/>
    </source>
</evidence>
<dbReference type="InterPro" id="IPR017441">
    <property type="entry name" value="Protein_kinase_ATP_BS"/>
</dbReference>
<dbReference type="AlphaFoldDB" id="A0A7S1CSZ7"/>
<sequence length="572" mass="64544">MTMTLDSGNHDLVGLPLWSTSNFNDKYVQRPLSVGTGAFSKVYLGSDIAKSAKVAIKVIDRSTLFDEEEKRLVAEIEILGELSHANIITIHDAYCEAESYRIILEYMNGGDLLGIIEKENSLDERNARDICYSLVSAITHLHTHSIAHRDIKPENILVSSSGDDLVVKLGDFGFSKKEITPNCLVTLCGTPSYAAPEVLTGRPYGVKCDLWSAGVLAFVLMGGYQPFHGGKNEDEIKNLIVKGDFNFDVKYWSHISDAAKDFIEDLLIVDPDDRAEAEDLMSHSWFSEDNLLSTVPSDSPKPVFFMIGSQRSGSNWLRTMLDQREDLVGPHPPHVMREFMPLISKFGDLSQEENFNILVDHVCTFVERNQVPWNDKYGLPITFCRQKVCDQAKASCERIKLQEQGDLDNELYLLSIFDSLMDFFADANGKELWMCKSMGMSAYHTSLLKFYGQRRLRYIYLVRDPRDVAMSFMNTPVGDKHYYAIVKKWAKLQEQAIAILESTPDIIFNIKYEELLENKEDVISCIYDFIGDRRFGGVKRQASVMSIAPVAASVNQAKRGGESFKAHTLSQH</sequence>
<dbReference type="SUPFAM" id="SSF52540">
    <property type="entry name" value="P-loop containing nucleoside triphosphate hydrolases"/>
    <property type="match status" value="1"/>
</dbReference>
<dbReference type="PROSITE" id="PS00107">
    <property type="entry name" value="PROTEIN_KINASE_ATP"/>
    <property type="match status" value="1"/>
</dbReference>
<feature type="binding site" evidence="3">
    <location>
        <position position="57"/>
    </location>
    <ligand>
        <name>ATP</name>
        <dbReference type="ChEBI" id="CHEBI:30616"/>
    </ligand>
</feature>
<dbReference type="PROSITE" id="PS00108">
    <property type="entry name" value="PROTEIN_KINASE_ST"/>
    <property type="match status" value="1"/>
</dbReference>
<name>A0A7S1CSZ7_9STRA</name>
<dbReference type="EMBL" id="HBFU01002282">
    <property type="protein sequence ID" value="CAD8927595.1"/>
    <property type="molecule type" value="Transcribed_RNA"/>
</dbReference>
<dbReference type="SMART" id="SM00220">
    <property type="entry name" value="S_TKc"/>
    <property type="match status" value="1"/>
</dbReference>
<dbReference type="Gene3D" id="3.30.200.20">
    <property type="entry name" value="Phosphorylase Kinase, domain 1"/>
    <property type="match status" value="1"/>
</dbReference>
<dbReference type="SUPFAM" id="SSF56112">
    <property type="entry name" value="Protein kinase-like (PK-like)"/>
    <property type="match status" value="1"/>
</dbReference>
<dbReference type="CDD" id="cd05117">
    <property type="entry name" value="STKc_CAMK"/>
    <property type="match status" value="1"/>
</dbReference>
<reference evidence="5" key="1">
    <citation type="submission" date="2021-01" db="EMBL/GenBank/DDBJ databases">
        <authorList>
            <person name="Corre E."/>
            <person name="Pelletier E."/>
            <person name="Niang G."/>
            <person name="Scheremetjew M."/>
            <person name="Finn R."/>
            <person name="Kale V."/>
            <person name="Holt S."/>
            <person name="Cochrane G."/>
            <person name="Meng A."/>
            <person name="Brown T."/>
            <person name="Cohen L."/>
        </authorList>
    </citation>
    <scope>NUCLEOTIDE SEQUENCE</scope>
    <source>
        <strain evidence="5">FE60</strain>
    </source>
</reference>
<dbReference type="GO" id="GO:0004672">
    <property type="term" value="F:protein kinase activity"/>
    <property type="evidence" value="ECO:0007669"/>
    <property type="project" value="InterPro"/>
</dbReference>
<evidence type="ECO:0000259" key="4">
    <source>
        <dbReference type="PROSITE" id="PS50011"/>
    </source>
</evidence>